<comment type="caution">
    <text evidence="2">The sequence shown here is derived from an EMBL/GenBank/DDBJ whole genome shotgun (WGS) entry which is preliminary data.</text>
</comment>
<dbReference type="EMBL" id="JANBPY010000026">
    <property type="protein sequence ID" value="KAJ1969754.1"/>
    <property type="molecule type" value="Genomic_DNA"/>
</dbReference>
<protein>
    <recommendedName>
        <fullName evidence="1">Peptidase S1 domain-containing protein</fullName>
    </recommendedName>
</protein>
<name>A0A9W8E990_9FUNG</name>
<dbReference type="Pfam" id="PF00089">
    <property type="entry name" value="Trypsin"/>
    <property type="match status" value="1"/>
</dbReference>
<evidence type="ECO:0000313" key="2">
    <source>
        <dbReference type="EMBL" id="KAJ1969754.1"/>
    </source>
</evidence>
<proteinExistence type="predicted"/>
<dbReference type="GO" id="GO:0004252">
    <property type="term" value="F:serine-type endopeptidase activity"/>
    <property type="evidence" value="ECO:0007669"/>
    <property type="project" value="InterPro"/>
</dbReference>
<gene>
    <name evidence="2" type="ORF">IWQ62_000415</name>
</gene>
<dbReference type="InterPro" id="IPR043504">
    <property type="entry name" value="Peptidase_S1_PA_chymotrypsin"/>
</dbReference>
<dbReference type="Proteomes" id="UP001150925">
    <property type="component" value="Unassembled WGS sequence"/>
</dbReference>
<sequence>MTRQWTILWYACAILCITGTYVESLVLRPRIIGGTDAAEGEVPFYSAWSDNPQQNLQCGGSLISEEWFLTAGMCTRDRSQVNRDEKSNQTVSAERDSDSFSRILLTPDGVVNTTGFVLHKDFNVTGQLENDIALVRLERKVKLPNNGQFAKIYSGEVHVNDMLRMAGMGGTYKGSKERSSTLKTFPITIAEPAHCRKFTSIYDDANGSRMCAAIIDERGACDGDTGGPLYKEVTDSSPVLVGITSITGGFGPDNCAPKDGAVYFTHASHYLDWISQTTGIPKDQLVDNSQEN</sequence>
<organism evidence="2 3">
    <name type="scientific">Dispira parvispora</name>
    <dbReference type="NCBI Taxonomy" id="1520584"/>
    <lineage>
        <taxon>Eukaryota</taxon>
        <taxon>Fungi</taxon>
        <taxon>Fungi incertae sedis</taxon>
        <taxon>Zoopagomycota</taxon>
        <taxon>Kickxellomycotina</taxon>
        <taxon>Dimargaritomycetes</taxon>
        <taxon>Dimargaritales</taxon>
        <taxon>Dimargaritaceae</taxon>
        <taxon>Dispira</taxon>
    </lineage>
</organism>
<dbReference type="InterPro" id="IPR001314">
    <property type="entry name" value="Peptidase_S1A"/>
</dbReference>
<evidence type="ECO:0000313" key="3">
    <source>
        <dbReference type="Proteomes" id="UP001150925"/>
    </source>
</evidence>
<dbReference type="PRINTS" id="PR00722">
    <property type="entry name" value="CHYMOTRYPSIN"/>
</dbReference>
<dbReference type="PANTHER" id="PTHR24260">
    <property type="match status" value="1"/>
</dbReference>
<dbReference type="GO" id="GO:0006508">
    <property type="term" value="P:proteolysis"/>
    <property type="evidence" value="ECO:0007669"/>
    <property type="project" value="InterPro"/>
</dbReference>
<dbReference type="InterPro" id="IPR001254">
    <property type="entry name" value="Trypsin_dom"/>
</dbReference>
<feature type="domain" description="Peptidase S1" evidence="1">
    <location>
        <begin position="31"/>
        <end position="279"/>
    </location>
</feature>
<dbReference type="SUPFAM" id="SSF50494">
    <property type="entry name" value="Trypsin-like serine proteases"/>
    <property type="match status" value="1"/>
</dbReference>
<dbReference type="Gene3D" id="2.40.10.10">
    <property type="entry name" value="Trypsin-like serine proteases"/>
    <property type="match status" value="1"/>
</dbReference>
<keyword evidence="3" id="KW-1185">Reference proteome</keyword>
<dbReference type="PROSITE" id="PS50240">
    <property type="entry name" value="TRYPSIN_DOM"/>
    <property type="match status" value="1"/>
</dbReference>
<dbReference type="InterPro" id="IPR009003">
    <property type="entry name" value="Peptidase_S1_PA"/>
</dbReference>
<dbReference type="InterPro" id="IPR051333">
    <property type="entry name" value="CLIP_Serine_Protease"/>
</dbReference>
<dbReference type="SMART" id="SM00020">
    <property type="entry name" value="Tryp_SPc"/>
    <property type="match status" value="1"/>
</dbReference>
<accession>A0A9W8E990</accession>
<dbReference type="OrthoDB" id="6380398at2759"/>
<evidence type="ECO:0000259" key="1">
    <source>
        <dbReference type="PROSITE" id="PS50240"/>
    </source>
</evidence>
<dbReference type="AlphaFoldDB" id="A0A9W8E990"/>
<reference evidence="2" key="1">
    <citation type="submission" date="2022-07" db="EMBL/GenBank/DDBJ databases">
        <title>Phylogenomic reconstructions and comparative analyses of Kickxellomycotina fungi.</title>
        <authorList>
            <person name="Reynolds N.K."/>
            <person name="Stajich J.E."/>
            <person name="Barry K."/>
            <person name="Grigoriev I.V."/>
            <person name="Crous P."/>
            <person name="Smith M.E."/>
        </authorList>
    </citation>
    <scope>NUCLEOTIDE SEQUENCE</scope>
    <source>
        <strain evidence="2">RSA 1196</strain>
    </source>
</reference>
<dbReference type="PANTHER" id="PTHR24260:SF136">
    <property type="entry name" value="GH08193P-RELATED"/>
    <property type="match status" value="1"/>
</dbReference>